<feature type="transmembrane region" description="Helical" evidence="1">
    <location>
        <begin position="127"/>
        <end position="158"/>
    </location>
</feature>
<keyword evidence="1" id="KW-0472">Membrane</keyword>
<reference evidence="3" key="1">
    <citation type="submission" date="2012-01" db="EMBL/GenBank/DDBJ databases">
        <authorList>
            <person name="Walter R."/>
            <person name="Schartl M."/>
            <person name="Warren W."/>
        </authorList>
    </citation>
    <scope>NUCLEOTIDE SEQUENCE [LARGE SCALE GENOMIC DNA]</scope>
    <source>
        <strain evidence="3">JP 163 A</strain>
    </source>
</reference>
<proteinExistence type="predicted"/>
<evidence type="ECO:0000256" key="1">
    <source>
        <dbReference type="SAM" id="Phobius"/>
    </source>
</evidence>
<dbReference type="STRING" id="8083.ENSXMAP00000015369"/>
<dbReference type="AlphaFoldDB" id="M4ALM5"/>
<keyword evidence="3" id="KW-1185">Reference proteome</keyword>
<dbReference type="eggNOG" id="ENOG502QSBX">
    <property type="taxonomic scope" value="Eukaryota"/>
</dbReference>
<reference evidence="2" key="4">
    <citation type="submission" date="2025-09" db="UniProtKB">
        <authorList>
            <consortium name="Ensembl"/>
        </authorList>
    </citation>
    <scope>IDENTIFICATION</scope>
    <source>
        <strain evidence="2">JP 163 A</strain>
    </source>
</reference>
<evidence type="ECO:0000313" key="2">
    <source>
        <dbReference type="Ensembl" id="ENSXMAP00000015369.1"/>
    </source>
</evidence>
<dbReference type="InParanoid" id="M4ALM5"/>
<keyword evidence="1" id="KW-1133">Transmembrane helix</keyword>
<feature type="transmembrane region" description="Helical" evidence="1">
    <location>
        <begin position="45"/>
        <end position="63"/>
    </location>
</feature>
<feature type="transmembrane region" description="Helical" evidence="1">
    <location>
        <begin position="83"/>
        <end position="107"/>
    </location>
</feature>
<dbReference type="PANTHER" id="PTHR33444:SF2">
    <property type="entry name" value="MARVEL DOMAIN-CONTAINING PROTEIN"/>
    <property type="match status" value="1"/>
</dbReference>
<reference evidence="3" key="2">
    <citation type="journal article" date="2013" name="Nat. Genet.">
        <title>The genome of the platyfish, Xiphophorus maculatus, provides insights into evolutionary adaptation and several complex traits.</title>
        <authorList>
            <person name="Schartl M."/>
            <person name="Walter R.B."/>
            <person name="Shen Y."/>
            <person name="Garcia T."/>
            <person name="Catchen J."/>
            <person name="Amores A."/>
            <person name="Braasch I."/>
            <person name="Chalopin D."/>
            <person name="Volff J.N."/>
            <person name="Lesch K.P."/>
            <person name="Bisazza A."/>
            <person name="Minx P."/>
            <person name="Hillier L."/>
            <person name="Wilson R.K."/>
            <person name="Fuerstenberg S."/>
            <person name="Boore J."/>
            <person name="Searle S."/>
            <person name="Postlethwait J.H."/>
            <person name="Warren W.C."/>
        </authorList>
    </citation>
    <scope>NUCLEOTIDE SEQUENCE [LARGE SCALE GENOMIC DNA]</scope>
    <source>
        <strain evidence="3">JP 163 A</strain>
    </source>
</reference>
<reference evidence="2" key="3">
    <citation type="submission" date="2025-08" db="UniProtKB">
        <authorList>
            <consortium name="Ensembl"/>
        </authorList>
    </citation>
    <scope>IDENTIFICATION</scope>
    <source>
        <strain evidence="2">JP 163 A</strain>
    </source>
</reference>
<sequence>MNAIKDPHPAVLAVSKVIVGMMPIAYIAVGAVYLNECPVQEKIPIYLIVSGVFTIVLSLLSCLPGTRSTKDTPRTTAGHVVTIWNSLVSLFLFCWFISGNIWIYSIYQPEYNKNATDVSRYCNKTLYLFAFWNTTLVYILAILFVLTGCCVLFCFFLCGRADSDDDANQQA</sequence>
<evidence type="ECO:0000313" key="3">
    <source>
        <dbReference type="Proteomes" id="UP000002852"/>
    </source>
</evidence>
<dbReference type="Proteomes" id="UP000002852">
    <property type="component" value="Unassembled WGS sequence"/>
</dbReference>
<name>M4ALM5_XIPMA</name>
<dbReference type="InterPro" id="IPR040350">
    <property type="entry name" value="TMEM272"/>
</dbReference>
<accession>M4ALM5</accession>
<dbReference type="PANTHER" id="PTHR33444">
    <property type="entry name" value="SI:DKEY-19B23.12-RELATED"/>
    <property type="match status" value="1"/>
</dbReference>
<keyword evidence="1" id="KW-0812">Transmembrane</keyword>
<dbReference type="GeneTree" id="ENSGT00940000165960"/>
<feature type="transmembrane region" description="Helical" evidence="1">
    <location>
        <begin position="12"/>
        <end position="33"/>
    </location>
</feature>
<dbReference type="HOGENOM" id="CLU_073412_1_0_1"/>
<dbReference type="Ensembl" id="ENSXMAT00000015391.2">
    <property type="protein sequence ID" value="ENSXMAP00000015369.1"/>
    <property type="gene ID" value="ENSXMAG00000015347.2"/>
</dbReference>
<organism evidence="2 3">
    <name type="scientific">Xiphophorus maculatus</name>
    <name type="common">Southern platyfish</name>
    <name type="synonym">Platypoecilus maculatus</name>
    <dbReference type="NCBI Taxonomy" id="8083"/>
    <lineage>
        <taxon>Eukaryota</taxon>
        <taxon>Metazoa</taxon>
        <taxon>Chordata</taxon>
        <taxon>Craniata</taxon>
        <taxon>Vertebrata</taxon>
        <taxon>Euteleostomi</taxon>
        <taxon>Actinopterygii</taxon>
        <taxon>Neopterygii</taxon>
        <taxon>Teleostei</taxon>
        <taxon>Neoteleostei</taxon>
        <taxon>Acanthomorphata</taxon>
        <taxon>Ovalentaria</taxon>
        <taxon>Atherinomorphae</taxon>
        <taxon>Cyprinodontiformes</taxon>
        <taxon>Poeciliidae</taxon>
        <taxon>Poeciliinae</taxon>
        <taxon>Xiphophorus</taxon>
    </lineage>
</organism>
<dbReference type="OMA" id="VCWFITG"/>
<protein>
    <submittedName>
        <fullName evidence="2">Si:dkey-19b23.12</fullName>
    </submittedName>
</protein>